<protein>
    <submittedName>
        <fullName evidence="2">BZ3500_MvSof-1268-A1-R1_Chr7-3g09605 protein</fullName>
    </submittedName>
</protein>
<keyword evidence="3" id="KW-1185">Reference proteome</keyword>
<evidence type="ECO:0000313" key="2">
    <source>
        <dbReference type="EMBL" id="SDA02272.1"/>
    </source>
</evidence>
<accession>A0A2X0N551</accession>
<name>A0A2X0N551_9BASI</name>
<dbReference type="EMBL" id="FMWP01000125">
    <property type="protein sequence ID" value="SDA02272.1"/>
    <property type="molecule type" value="Genomic_DNA"/>
</dbReference>
<dbReference type="AlphaFoldDB" id="A0A2X0N551"/>
<gene>
    <name evidence="2" type="ORF">BZ3500_MVSOF-1268-A1-R1_CHR7-3G09605</name>
</gene>
<dbReference type="Proteomes" id="UP000249723">
    <property type="component" value="Unassembled WGS sequence"/>
</dbReference>
<proteinExistence type="predicted"/>
<organism evidence="2 3">
    <name type="scientific">Microbotryum saponariae</name>
    <dbReference type="NCBI Taxonomy" id="289078"/>
    <lineage>
        <taxon>Eukaryota</taxon>
        <taxon>Fungi</taxon>
        <taxon>Dikarya</taxon>
        <taxon>Basidiomycota</taxon>
        <taxon>Pucciniomycotina</taxon>
        <taxon>Microbotryomycetes</taxon>
        <taxon>Microbotryales</taxon>
        <taxon>Microbotryaceae</taxon>
        <taxon>Microbotryum</taxon>
    </lineage>
</organism>
<reference evidence="3" key="1">
    <citation type="submission" date="2016-10" db="EMBL/GenBank/DDBJ databases">
        <authorList>
            <person name="Jeantristanb JTB J.-T."/>
            <person name="Ricardo R."/>
        </authorList>
    </citation>
    <scope>NUCLEOTIDE SEQUENCE [LARGE SCALE GENOMIC DNA]</scope>
</reference>
<evidence type="ECO:0000313" key="3">
    <source>
        <dbReference type="Proteomes" id="UP000249723"/>
    </source>
</evidence>
<dbReference type="STRING" id="289078.A0A2X0N551"/>
<sequence length="106" mass="11765">MATPVPRTEHAAMVDAPFAGSDRKPSLHTLQPLVRLLVISHREIESILGEALGHTLAKLTDDQWRSLGDSKNAWRTLLFALLYLLREDGGKATSGKTLTKFEDRLT</sequence>
<evidence type="ECO:0000256" key="1">
    <source>
        <dbReference type="SAM" id="MobiDB-lite"/>
    </source>
</evidence>
<feature type="region of interest" description="Disordered" evidence="1">
    <location>
        <begin position="1"/>
        <end position="24"/>
    </location>
</feature>